<evidence type="ECO:0000313" key="2">
    <source>
        <dbReference type="EMBL" id="APU69034.1"/>
    </source>
</evidence>
<dbReference type="InterPro" id="IPR002491">
    <property type="entry name" value="ABC_transptr_periplasmic_BD"/>
</dbReference>
<keyword evidence="1" id="KW-0732">Signal</keyword>
<dbReference type="InterPro" id="IPR050902">
    <property type="entry name" value="ABC_Transporter_SBP"/>
</dbReference>
<dbReference type="PANTHER" id="PTHR30535:SF35">
    <property type="entry name" value="PERIPLASMIC BINDING PROTEIN"/>
    <property type="match status" value="1"/>
</dbReference>
<dbReference type="RefSeq" id="WP_083644733.1">
    <property type="nucleotide sequence ID" value="NZ_AMRU01000009.1"/>
</dbReference>
<dbReference type="PROSITE" id="PS50983">
    <property type="entry name" value="FE_B12_PBP"/>
    <property type="match status" value="1"/>
</dbReference>
<keyword evidence="3" id="KW-1185">Reference proteome</keyword>
<dbReference type="KEGG" id="gfl:GRFL_2310"/>
<dbReference type="OrthoDB" id="9816357at2"/>
<dbReference type="EMBL" id="CP016359">
    <property type="protein sequence ID" value="APU69034.1"/>
    <property type="molecule type" value="Genomic_DNA"/>
</dbReference>
<evidence type="ECO:0000256" key="1">
    <source>
        <dbReference type="ARBA" id="ARBA00022729"/>
    </source>
</evidence>
<accession>A0A1L7I743</accession>
<dbReference type="Proteomes" id="UP000186230">
    <property type="component" value="Chromosome"/>
</dbReference>
<dbReference type="InterPro" id="IPR054828">
    <property type="entry name" value="Vit_B12_bind_prot"/>
</dbReference>
<protein>
    <submittedName>
        <fullName evidence="2">ABC-type Fe3+-hydroxamate transport system, periplasmic component</fullName>
    </submittedName>
</protein>
<dbReference type="STRING" id="1229726.GRFL_2310"/>
<gene>
    <name evidence="2" type="ORF">GRFL_2310</name>
</gene>
<proteinExistence type="predicted"/>
<dbReference type="Gene3D" id="3.40.50.1980">
    <property type="entry name" value="Nitrogenase molybdenum iron protein domain"/>
    <property type="match status" value="2"/>
</dbReference>
<name>A0A1L7I743_9FLAO</name>
<evidence type="ECO:0000313" key="3">
    <source>
        <dbReference type="Proteomes" id="UP000186230"/>
    </source>
</evidence>
<organism evidence="2 3">
    <name type="scientific">Christiangramia flava JLT2011</name>
    <dbReference type="NCBI Taxonomy" id="1229726"/>
    <lineage>
        <taxon>Bacteria</taxon>
        <taxon>Pseudomonadati</taxon>
        <taxon>Bacteroidota</taxon>
        <taxon>Flavobacteriia</taxon>
        <taxon>Flavobacteriales</taxon>
        <taxon>Flavobacteriaceae</taxon>
        <taxon>Christiangramia</taxon>
    </lineage>
</organism>
<reference evidence="2 3" key="1">
    <citation type="submission" date="2016-07" db="EMBL/GenBank/DDBJ databases">
        <title>Multi-omics approach to identify versatile polysaccharide utilization systems of a marine flavobacterium Gramella flava.</title>
        <authorList>
            <person name="Tang K."/>
        </authorList>
    </citation>
    <scope>NUCLEOTIDE SEQUENCE [LARGE SCALE GENOMIC DNA]</scope>
    <source>
        <strain evidence="2 3">JLT2011</strain>
    </source>
</reference>
<dbReference type="Pfam" id="PF01497">
    <property type="entry name" value="Peripla_BP_2"/>
    <property type="match status" value="1"/>
</dbReference>
<dbReference type="PANTHER" id="PTHR30535">
    <property type="entry name" value="VITAMIN B12-BINDING PROTEIN"/>
    <property type="match status" value="1"/>
</dbReference>
<dbReference type="SUPFAM" id="SSF53807">
    <property type="entry name" value="Helical backbone' metal receptor"/>
    <property type="match status" value="1"/>
</dbReference>
<sequence>MLFRDHIGREFQLEHIPQRIISLVPSQTELLCDLGLESSLVGITRFCVHPAHLRKGKQRVGGTKRISLKKVKELQPDIILCNKEENTPEMVAELEQIAPVHVSDISGIPETLQLIRDYGKIFNVVSEAQNLIRKLSRELQEFENFVADRPYKQVLYFIWKEPYMVAGNDTFINKMLQLNHLENVVGQNRYPELSLAEIEQMDPELMLLSSEPYPFTEKDMEEFERFSGKVVVVDGEAFSWYGSRLLKSLDYFKELKL</sequence>
<dbReference type="NCBIfam" id="NF038402">
    <property type="entry name" value="TroA_like"/>
    <property type="match status" value="1"/>
</dbReference>
<dbReference type="AlphaFoldDB" id="A0A1L7I743"/>